<sequence>MYSKMVLFIPRDADNNIVRKSRHPESDVICGIVNLLGRPPEEIMAVVEQKNLYIFTAINRLKPRPNLSMEKARGIAAPAITQLIDKLLVFNH</sequence>
<protein>
    <submittedName>
        <fullName evidence="1">Uncharacterized protein</fullName>
    </submittedName>
</protein>
<gene>
    <name evidence="1" type="ORF">Ciccas_010982</name>
</gene>
<evidence type="ECO:0000313" key="2">
    <source>
        <dbReference type="Proteomes" id="UP001626550"/>
    </source>
</evidence>
<organism evidence="1 2">
    <name type="scientific">Cichlidogyrus casuarinus</name>
    <dbReference type="NCBI Taxonomy" id="1844966"/>
    <lineage>
        <taxon>Eukaryota</taxon>
        <taxon>Metazoa</taxon>
        <taxon>Spiralia</taxon>
        <taxon>Lophotrochozoa</taxon>
        <taxon>Platyhelminthes</taxon>
        <taxon>Monogenea</taxon>
        <taxon>Monopisthocotylea</taxon>
        <taxon>Dactylogyridea</taxon>
        <taxon>Ancyrocephalidae</taxon>
        <taxon>Cichlidogyrus</taxon>
    </lineage>
</organism>
<accession>A0ABD2PTP6</accession>
<reference evidence="1 2" key="1">
    <citation type="submission" date="2024-11" db="EMBL/GenBank/DDBJ databases">
        <title>Adaptive evolution of stress response genes in parasites aligns with host niche diversity.</title>
        <authorList>
            <person name="Hahn C."/>
            <person name="Resl P."/>
        </authorList>
    </citation>
    <scope>NUCLEOTIDE SEQUENCE [LARGE SCALE GENOMIC DNA]</scope>
    <source>
        <strain evidence="1">EGGRZ-B1_66</strain>
        <tissue evidence="1">Body</tissue>
    </source>
</reference>
<dbReference type="Proteomes" id="UP001626550">
    <property type="component" value="Unassembled WGS sequence"/>
</dbReference>
<dbReference type="EMBL" id="JBJKFK010002942">
    <property type="protein sequence ID" value="KAL3310453.1"/>
    <property type="molecule type" value="Genomic_DNA"/>
</dbReference>
<dbReference type="AlphaFoldDB" id="A0ABD2PTP6"/>
<keyword evidence="2" id="KW-1185">Reference proteome</keyword>
<proteinExistence type="predicted"/>
<comment type="caution">
    <text evidence="1">The sequence shown here is derived from an EMBL/GenBank/DDBJ whole genome shotgun (WGS) entry which is preliminary data.</text>
</comment>
<name>A0ABD2PTP6_9PLAT</name>
<evidence type="ECO:0000313" key="1">
    <source>
        <dbReference type="EMBL" id="KAL3310453.1"/>
    </source>
</evidence>